<feature type="compositionally biased region" description="Basic and acidic residues" evidence="1">
    <location>
        <begin position="291"/>
        <end position="306"/>
    </location>
</feature>
<dbReference type="EMBL" id="CADCUJ010000044">
    <property type="protein sequence ID" value="CAA9343404.1"/>
    <property type="molecule type" value="Genomic_DNA"/>
</dbReference>
<evidence type="ECO:0000313" key="2">
    <source>
        <dbReference type="EMBL" id="CAA9343404.1"/>
    </source>
</evidence>
<feature type="compositionally biased region" description="Basic residues" evidence="1">
    <location>
        <begin position="270"/>
        <end position="284"/>
    </location>
</feature>
<feature type="compositionally biased region" description="Basic residues" evidence="1">
    <location>
        <begin position="326"/>
        <end position="347"/>
    </location>
</feature>
<feature type="compositionally biased region" description="Low complexity" evidence="1">
    <location>
        <begin position="42"/>
        <end position="54"/>
    </location>
</feature>
<evidence type="ECO:0000256" key="1">
    <source>
        <dbReference type="SAM" id="MobiDB-lite"/>
    </source>
</evidence>
<proteinExistence type="predicted"/>
<gene>
    <name evidence="2" type="ORF">AVDCRST_MAG72-976</name>
</gene>
<feature type="non-terminal residue" evidence="2">
    <location>
        <position position="439"/>
    </location>
</feature>
<feature type="compositionally biased region" description="Basic residues" evidence="1">
    <location>
        <begin position="214"/>
        <end position="228"/>
    </location>
</feature>
<feature type="region of interest" description="Disordered" evidence="1">
    <location>
        <begin position="1"/>
        <end position="422"/>
    </location>
</feature>
<name>A0A6J4LX99_9ACTN</name>
<feature type="compositionally biased region" description="Basic residues" evidence="1">
    <location>
        <begin position="377"/>
        <end position="389"/>
    </location>
</feature>
<reference evidence="2" key="1">
    <citation type="submission" date="2020-02" db="EMBL/GenBank/DDBJ databases">
        <authorList>
            <person name="Meier V. D."/>
        </authorList>
    </citation>
    <scope>NUCLEOTIDE SEQUENCE</scope>
    <source>
        <strain evidence="2">AVDCRST_MAG72</strain>
    </source>
</reference>
<sequence>GHHRGDTCSAGHLLAHRSDEDRDHLPAGADDRQQGQPGGSGLLLPRPALARAGQGHPRRARHGSGRPGDASEHRGDVGHPRPRDAHPPWSGLDLLDGVLELREPDAGRPDRRLAVRRRGAHHPHGQGRSGRDTGAVADPQPQPRQGVLARVRSQRPALSPARPLRPRRGCADLPEGPGRPTDAAGVGVGRAARAPARDHRATAGVGPLAAVATLRRRGRARPRGVHAQRRPDEPLTGPGVGGPDATDQPRARQDPGQRLPAHPQGQAGQRHPRRPLHHGARRQARPTDPGVRARLEQAGPRGDHAQRCRPGRAPRRPAGPGQPDHRRVRRQAQRSARRGRPGRRGGGQRRPGEARRPSREAGDPARGPGAGDARPGGRGRRPRRLHRRRGGADPAGAMECGAGPGRRGRGRAGRACPASHRPEVAGSLAEELVGWVAQV</sequence>
<feature type="non-terminal residue" evidence="2">
    <location>
        <position position="1"/>
    </location>
</feature>
<feature type="compositionally biased region" description="Basic and acidic residues" evidence="1">
    <location>
        <begin position="350"/>
        <end position="363"/>
    </location>
</feature>
<accession>A0A6J4LX99</accession>
<feature type="compositionally biased region" description="Low complexity" evidence="1">
    <location>
        <begin position="183"/>
        <end position="194"/>
    </location>
</feature>
<organism evidence="2">
    <name type="scientific">uncultured Nocardioidaceae bacterium</name>
    <dbReference type="NCBI Taxonomy" id="253824"/>
    <lineage>
        <taxon>Bacteria</taxon>
        <taxon>Bacillati</taxon>
        <taxon>Actinomycetota</taxon>
        <taxon>Actinomycetes</taxon>
        <taxon>Propionibacteriales</taxon>
        <taxon>Nocardioidaceae</taxon>
        <taxon>environmental samples</taxon>
    </lineage>
</organism>
<feature type="compositionally biased region" description="Basic and acidic residues" evidence="1">
    <location>
        <begin position="99"/>
        <end position="113"/>
    </location>
</feature>
<protein>
    <submittedName>
        <fullName evidence="2">Uncharacterized protein</fullName>
    </submittedName>
</protein>
<feature type="compositionally biased region" description="Basic and acidic residues" evidence="1">
    <location>
        <begin position="69"/>
        <end position="86"/>
    </location>
</feature>
<feature type="compositionally biased region" description="Basic and acidic residues" evidence="1">
    <location>
        <begin position="16"/>
        <end position="33"/>
    </location>
</feature>
<feature type="compositionally biased region" description="Basic residues" evidence="1">
    <location>
        <begin position="114"/>
        <end position="125"/>
    </location>
</feature>
<dbReference type="AlphaFoldDB" id="A0A6J4LX99"/>